<name>A0A7W9S359_9HYPH</name>
<evidence type="ECO:0000313" key="2">
    <source>
        <dbReference type="Proteomes" id="UP000533306"/>
    </source>
</evidence>
<dbReference type="AlphaFoldDB" id="A0A7W9S359"/>
<dbReference type="Proteomes" id="UP000533306">
    <property type="component" value="Unassembled WGS sequence"/>
</dbReference>
<accession>A0A7W9S359</accession>
<protein>
    <submittedName>
        <fullName evidence="1">Uncharacterized protein</fullName>
    </submittedName>
</protein>
<dbReference type="RefSeq" id="WP_275592312.1">
    <property type="nucleotide sequence ID" value="NZ_JACHEU010000001.1"/>
</dbReference>
<sequence>MRYVILFVAIAGFLIWDGLYNGGRYMDMAVKSADHLLRMVTG</sequence>
<keyword evidence="2" id="KW-1185">Reference proteome</keyword>
<reference evidence="1 2" key="1">
    <citation type="submission" date="2020-08" db="EMBL/GenBank/DDBJ databases">
        <title>Genomic Encyclopedia of Type Strains, Phase IV (KMG-IV): sequencing the most valuable type-strain genomes for metagenomic binning, comparative biology and taxonomic classification.</title>
        <authorList>
            <person name="Goeker M."/>
        </authorList>
    </citation>
    <scope>NUCLEOTIDE SEQUENCE [LARGE SCALE GENOMIC DNA]</scope>
    <source>
        <strain evidence="1 2">DSM 11099</strain>
    </source>
</reference>
<proteinExistence type="predicted"/>
<gene>
    <name evidence="1" type="ORF">HNR59_002314</name>
</gene>
<organism evidence="1 2">
    <name type="scientific">Aquamicrobium lusatiense</name>
    <dbReference type="NCBI Taxonomy" id="89772"/>
    <lineage>
        <taxon>Bacteria</taxon>
        <taxon>Pseudomonadati</taxon>
        <taxon>Pseudomonadota</taxon>
        <taxon>Alphaproteobacteria</taxon>
        <taxon>Hyphomicrobiales</taxon>
        <taxon>Phyllobacteriaceae</taxon>
        <taxon>Aquamicrobium</taxon>
    </lineage>
</organism>
<dbReference type="EMBL" id="JACHEU010000001">
    <property type="protein sequence ID" value="MBB6012969.1"/>
    <property type="molecule type" value="Genomic_DNA"/>
</dbReference>
<comment type="caution">
    <text evidence="1">The sequence shown here is derived from an EMBL/GenBank/DDBJ whole genome shotgun (WGS) entry which is preliminary data.</text>
</comment>
<evidence type="ECO:0000313" key="1">
    <source>
        <dbReference type="EMBL" id="MBB6012969.1"/>
    </source>
</evidence>